<dbReference type="InterPro" id="IPR007303">
    <property type="entry name" value="TIP41-like"/>
</dbReference>
<comment type="similarity">
    <text evidence="1">Belongs to the TIP41 family.</text>
</comment>
<feature type="compositionally biased region" description="Low complexity" evidence="3">
    <location>
        <begin position="203"/>
        <end position="225"/>
    </location>
</feature>
<dbReference type="Pfam" id="PF04176">
    <property type="entry name" value="TIP41"/>
    <property type="match status" value="2"/>
</dbReference>
<accession>A0A6G1SD69</accession>
<name>A0A6G1SD69_9ACAR</name>
<evidence type="ECO:0000256" key="1">
    <source>
        <dbReference type="ARBA" id="ARBA00006658"/>
    </source>
</evidence>
<feature type="compositionally biased region" description="Low complexity" evidence="3">
    <location>
        <begin position="73"/>
        <end position="85"/>
    </location>
</feature>
<gene>
    <name evidence="4" type="primary">tiprl</name>
    <name evidence="4" type="ORF">g.987</name>
</gene>
<proteinExistence type="inferred from homology"/>
<evidence type="ECO:0000313" key="4">
    <source>
        <dbReference type="EMBL" id="MDE48107.1"/>
    </source>
</evidence>
<feature type="compositionally biased region" description="Pro residues" evidence="3">
    <location>
        <begin position="59"/>
        <end position="72"/>
    </location>
</feature>
<reference evidence="4" key="1">
    <citation type="submission" date="2018-10" db="EMBL/GenBank/DDBJ databases">
        <title>Transcriptome assembly of Aceria tosichella (Wheat curl mite) Type 2.</title>
        <authorList>
            <person name="Scully E.D."/>
            <person name="Geib S.M."/>
            <person name="Palmer N.A."/>
            <person name="Gupta A.K."/>
            <person name="Sarath G."/>
            <person name="Tatineni S."/>
        </authorList>
    </citation>
    <scope>NUCLEOTIDE SEQUENCE</scope>
    <source>
        <strain evidence="4">LincolnNE</strain>
    </source>
</reference>
<evidence type="ECO:0000256" key="2">
    <source>
        <dbReference type="ARBA" id="ARBA00018951"/>
    </source>
</evidence>
<feature type="region of interest" description="Disordered" evidence="3">
    <location>
        <begin position="51"/>
        <end position="89"/>
    </location>
</feature>
<feature type="compositionally biased region" description="Acidic residues" evidence="3">
    <location>
        <begin position="237"/>
        <end position="246"/>
    </location>
</feature>
<dbReference type="EMBL" id="GGYP01003336">
    <property type="protein sequence ID" value="MDE48107.1"/>
    <property type="molecule type" value="Transcribed_RNA"/>
</dbReference>
<dbReference type="GO" id="GO:0031929">
    <property type="term" value="P:TOR signaling"/>
    <property type="evidence" value="ECO:0007669"/>
    <property type="project" value="TreeGrafter"/>
</dbReference>
<dbReference type="InterPro" id="IPR051330">
    <property type="entry name" value="Phosphatase_reg/MetRdx"/>
</dbReference>
<feature type="region of interest" description="Disordered" evidence="3">
    <location>
        <begin position="203"/>
        <end position="254"/>
    </location>
</feature>
<sequence>MAAAAAAVAATQPPRYSYTNVRQDVFPLDQWTITTRKGIIMQSKCTCKSVGSHTSSTSPLPPLQPLAPPPSSPIQKQQQLQDQSVQGGGVVGATERKMEVEPIELCDICRYHCLLPQLHSMPDMLFNNNLFRLEHSSGVGVEFNPLDALRLVEETSDPLRVAVADGWQSARADCPFAKHISRPFDWTFTTSYRGTLLSAIKQSNSSSNTTSKVVPTNTETTIPHNTTDRSHEHCEAKEEDASDTNTEDSNREASTNVLIESQAETPNSDEGGAPSSSSAAAAAANLVQNRLSFTVEETDERIDVNKLKVKEEILFYDDITLYEDELADHGTAQYSVKVRVMPSSLFILARYYLRIDGVMARINDTRIYHELRQNYILREYTNREAKLSSLNLPLSTIVNPSELMNHLPIIEKHYEKLILPTPPPR</sequence>
<dbReference type="PANTHER" id="PTHR21021:SF16">
    <property type="entry name" value="TIP41-LIKE PROTEIN"/>
    <property type="match status" value="1"/>
</dbReference>
<protein>
    <recommendedName>
        <fullName evidence="2">TIP41-like protein</fullName>
    </recommendedName>
</protein>
<feature type="compositionally biased region" description="Basic and acidic residues" evidence="3">
    <location>
        <begin position="226"/>
        <end position="236"/>
    </location>
</feature>
<dbReference type="GO" id="GO:0005829">
    <property type="term" value="C:cytosol"/>
    <property type="evidence" value="ECO:0007669"/>
    <property type="project" value="TreeGrafter"/>
</dbReference>
<organism evidence="4">
    <name type="scientific">Aceria tosichella</name>
    <name type="common">wheat curl mite</name>
    <dbReference type="NCBI Taxonomy" id="561515"/>
    <lineage>
        <taxon>Eukaryota</taxon>
        <taxon>Metazoa</taxon>
        <taxon>Ecdysozoa</taxon>
        <taxon>Arthropoda</taxon>
        <taxon>Chelicerata</taxon>
        <taxon>Arachnida</taxon>
        <taxon>Acari</taxon>
        <taxon>Acariformes</taxon>
        <taxon>Trombidiformes</taxon>
        <taxon>Prostigmata</taxon>
        <taxon>Eupodina</taxon>
        <taxon>Eriophyoidea</taxon>
        <taxon>Eriophyidae</taxon>
        <taxon>Eriophyinae</taxon>
        <taxon>Aceriini</taxon>
        <taxon>Aceria</taxon>
    </lineage>
</organism>
<dbReference type="PANTHER" id="PTHR21021">
    <property type="entry name" value="GAF/PUTATIVE CYTOSKELETAL PROTEIN"/>
    <property type="match status" value="1"/>
</dbReference>
<dbReference type="AlphaFoldDB" id="A0A6G1SD69"/>
<evidence type="ECO:0000256" key="3">
    <source>
        <dbReference type="SAM" id="MobiDB-lite"/>
    </source>
</evidence>